<evidence type="ECO:0000259" key="2">
    <source>
        <dbReference type="SMART" id="SM00645"/>
    </source>
</evidence>
<organism evidence="4 5">
    <name type="scientific">Diatraea saccharalis</name>
    <name type="common">sugarcane borer</name>
    <dbReference type="NCBI Taxonomy" id="40085"/>
    <lineage>
        <taxon>Eukaryota</taxon>
        <taxon>Metazoa</taxon>
        <taxon>Ecdysozoa</taxon>
        <taxon>Arthropoda</taxon>
        <taxon>Hexapoda</taxon>
        <taxon>Insecta</taxon>
        <taxon>Pterygota</taxon>
        <taxon>Neoptera</taxon>
        <taxon>Endopterygota</taxon>
        <taxon>Lepidoptera</taxon>
        <taxon>Glossata</taxon>
        <taxon>Ditrysia</taxon>
        <taxon>Pyraloidea</taxon>
        <taxon>Crambidae</taxon>
        <taxon>Crambinae</taxon>
        <taxon>Diatraea</taxon>
    </lineage>
</organism>
<dbReference type="EMBL" id="OU893332">
    <property type="protein sequence ID" value="CAG9782507.1"/>
    <property type="molecule type" value="Genomic_DNA"/>
</dbReference>
<dbReference type="Pfam" id="PF08246">
    <property type="entry name" value="Inhibitor_I29"/>
    <property type="match status" value="1"/>
</dbReference>
<sequence>MKDFNKSYTNYEFLRRLHNFEESLKEIAQLNELHGSTVFGLTKYSDWSADEFGAVMLSGYSVGNCQEQTKTCTHKRYQHKNYGSTKIYENITASTKKKNGFYDIPEKFDWRERGVVFPVLDQKFCAGCWAFSIVGVMESMSAIRGRGKARLSIQELLDCSKYNNGCKKGNIQSALDFLCHGNTGEQYPIITEEEYPLKLIDETCYDLTAEVPYYIIRNSWGKDFGDNGYLKLAVEGNVCGITDNIAYFNVA</sequence>
<proteinExistence type="inferred from homology"/>
<dbReference type="Gene3D" id="2.40.50.170">
    <property type="entry name" value="Cysteine proteinases. Chain C"/>
    <property type="match status" value="1"/>
</dbReference>
<dbReference type="Pfam" id="PF00112">
    <property type="entry name" value="Peptidase_C1"/>
    <property type="match status" value="2"/>
</dbReference>
<dbReference type="InterPro" id="IPR038765">
    <property type="entry name" value="Papain-like_cys_pep_sf"/>
</dbReference>
<dbReference type="CDD" id="cd02248">
    <property type="entry name" value="Peptidase_C1A"/>
    <property type="match status" value="1"/>
</dbReference>
<dbReference type="GO" id="GO:0006508">
    <property type="term" value="P:proteolysis"/>
    <property type="evidence" value="ECO:0007669"/>
    <property type="project" value="InterPro"/>
</dbReference>
<dbReference type="SMART" id="SM00848">
    <property type="entry name" value="Inhibitor_I29"/>
    <property type="match status" value="1"/>
</dbReference>
<reference evidence="4" key="2">
    <citation type="submission" date="2022-10" db="EMBL/GenBank/DDBJ databases">
        <authorList>
            <consortium name="ENA_rothamsted_submissions"/>
            <consortium name="culmorum"/>
            <person name="King R."/>
        </authorList>
    </citation>
    <scope>NUCLEOTIDE SEQUENCE</scope>
</reference>
<dbReference type="AlphaFoldDB" id="A0A9N9QT50"/>
<dbReference type="SMART" id="SM00645">
    <property type="entry name" value="Pept_C1"/>
    <property type="match status" value="1"/>
</dbReference>
<evidence type="ECO:0000259" key="3">
    <source>
        <dbReference type="SMART" id="SM00848"/>
    </source>
</evidence>
<feature type="domain" description="Cathepsin propeptide inhibitor" evidence="3">
    <location>
        <begin position="1"/>
        <end position="52"/>
    </location>
</feature>
<reference evidence="4" key="1">
    <citation type="submission" date="2021-12" db="EMBL/GenBank/DDBJ databases">
        <authorList>
            <person name="King R."/>
        </authorList>
    </citation>
    <scope>NUCLEOTIDE SEQUENCE</scope>
</reference>
<dbReference type="InterPro" id="IPR013128">
    <property type="entry name" value="Peptidase_C1A"/>
</dbReference>
<dbReference type="Proteomes" id="UP001153714">
    <property type="component" value="Chromosome 1"/>
</dbReference>
<dbReference type="InterPro" id="IPR039417">
    <property type="entry name" value="Peptidase_C1A_papain-like"/>
</dbReference>
<dbReference type="Gene3D" id="3.90.70.10">
    <property type="entry name" value="Cysteine proteinases"/>
    <property type="match status" value="1"/>
</dbReference>
<name>A0A9N9QT50_9NEOP</name>
<dbReference type="OrthoDB" id="387093at2759"/>
<dbReference type="InterPro" id="IPR013201">
    <property type="entry name" value="Prot_inhib_I29"/>
</dbReference>
<feature type="domain" description="Peptidase C1A papain C-terminal" evidence="2">
    <location>
        <begin position="104"/>
        <end position="249"/>
    </location>
</feature>
<dbReference type="SUPFAM" id="SSF54001">
    <property type="entry name" value="Cysteine proteinases"/>
    <property type="match status" value="1"/>
</dbReference>
<evidence type="ECO:0000256" key="1">
    <source>
        <dbReference type="ARBA" id="ARBA00008455"/>
    </source>
</evidence>
<keyword evidence="5" id="KW-1185">Reference proteome</keyword>
<evidence type="ECO:0000313" key="4">
    <source>
        <dbReference type="EMBL" id="CAG9782507.1"/>
    </source>
</evidence>
<comment type="similarity">
    <text evidence="1">Belongs to the peptidase C1 family.</text>
</comment>
<accession>A0A9N9QT50</accession>
<protein>
    <submittedName>
        <fullName evidence="4">Uncharacterized protein</fullName>
    </submittedName>
</protein>
<evidence type="ECO:0000313" key="5">
    <source>
        <dbReference type="Proteomes" id="UP001153714"/>
    </source>
</evidence>
<dbReference type="InterPro" id="IPR000668">
    <property type="entry name" value="Peptidase_C1A_C"/>
</dbReference>
<dbReference type="GO" id="GO:0008234">
    <property type="term" value="F:cysteine-type peptidase activity"/>
    <property type="evidence" value="ECO:0007669"/>
    <property type="project" value="InterPro"/>
</dbReference>
<gene>
    <name evidence="4" type="ORF">DIATSA_LOCUS755</name>
</gene>
<dbReference type="PANTHER" id="PTHR12411">
    <property type="entry name" value="CYSTEINE PROTEASE FAMILY C1-RELATED"/>
    <property type="match status" value="1"/>
</dbReference>